<evidence type="ECO:0000256" key="1">
    <source>
        <dbReference type="SAM" id="SignalP"/>
    </source>
</evidence>
<dbReference type="Pfam" id="PF11276">
    <property type="entry name" value="DUF3078"/>
    <property type="match status" value="1"/>
</dbReference>
<protein>
    <submittedName>
        <fullName evidence="2">DUF3078 domain-containing protein</fullName>
    </submittedName>
</protein>
<evidence type="ECO:0000313" key="2">
    <source>
        <dbReference type="EMBL" id="MBF2707180.1"/>
    </source>
</evidence>
<accession>A0A930U812</accession>
<organism evidence="2 3">
    <name type="scientific">Flavobacterium soyangense</name>
    <dbReference type="NCBI Taxonomy" id="2023265"/>
    <lineage>
        <taxon>Bacteria</taxon>
        <taxon>Pseudomonadati</taxon>
        <taxon>Bacteroidota</taxon>
        <taxon>Flavobacteriia</taxon>
        <taxon>Flavobacteriales</taxon>
        <taxon>Flavobacteriaceae</taxon>
        <taxon>Flavobacterium</taxon>
    </lineage>
</organism>
<proteinExistence type="predicted"/>
<keyword evidence="3" id="KW-1185">Reference proteome</keyword>
<sequence length="309" mass="35340">MKRIILSICFLFLSAIIHAQSSEKELIKNTETAIKAIADTTENGWTKKGNISLLFNQANFNNWVAGGESSLSGTVGINYEFHYKNEKITWDNRILANYGIIHTQNAEFEKKSDDRFEFNSIYGKKAFGEWYYSLILNFKTQFTTGYIYGKDADGVETRVENTGFFSPAYLTFGPGFYWKKSDNLKVNLAPLTSKFTFVNSDYTSSLGYVDGSYFGVDANKSMRYELGFYASAYYKFILMKNVSAENFLSLYSNYLDKPMNIDIDYQINIVMTINKTLSANFTFQTIYDDNAFQGFQTRQVFGLGVNYGF</sequence>
<dbReference type="AlphaFoldDB" id="A0A930U812"/>
<keyword evidence="1" id="KW-0732">Signal</keyword>
<feature type="chain" id="PRO_5037526507" evidence="1">
    <location>
        <begin position="20"/>
        <end position="309"/>
    </location>
</feature>
<reference evidence="2" key="1">
    <citation type="submission" date="2020-11" db="EMBL/GenBank/DDBJ databases">
        <title>Genome of Flavobacterium soyangense.</title>
        <authorList>
            <person name="Liu Q."/>
            <person name="Xin Y.-H."/>
        </authorList>
    </citation>
    <scope>NUCLEOTIDE SEQUENCE</scope>
    <source>
        <strain evidence="2">CGMCC 1.13493</strain>
    </source>
</reference>
<feature type="signal peptide" evidence="1">
    <location>
        <begin position="1"/>
        <end position="19"/>
    </location>
</feature>
<name>A0A930U812_9FLAO</name>
<dbReference type="EMBL" id="JADHEC010000002">
    <property type="protein sequence ID" value="MBF2707180.1"/>
    <property type="molecule type" value="Genomic_DNA"/>
</dbReference>
<dbReference type="RefSeq" id="WP_194310454.1">
    <property type="nucleotide sequence ID" value="NZ_JADHEC010000002.1"/>
</dbReference>
<evidence type="ECO:0000313" key="3">
    <source>
        <dbReference type="Proteomes" id="UP000646211"/>
    </source>
</evidence>
<dbReference type="InterPro" id="IPR021428">
    <property type="entry name" value="DUF3078"/>
</dbReference>
<dbReference type="Proteomes" id="UP000646211">
    <property type="component" value="Unassembled WGS sequence"/>
</dbReference>
<gene>
    <name evidence="2" type="ORF">IR213_01015</name>
</gene>
<comment type="caution">
    <text evidence="2">The sequence shown here is derived from an EMBL/GenBank/DDBJ whole genome shotgun (WGS) entry which is preliminary data.</text>
</comment>